<dbReference type="RefSeq" id="WP_208154842.1">
    <property type="nucleotide sequence ID" value="NZ_JAGEVF010000009.1"/>
</dbReference>
<evidence type="ECO:0000256" key="4">
    <source>
        <dbReference type="ARBA" id="ARBA00022475"/>
    </source>
</evidence>
<protein>
    <submittedName>
        <fullName evidence="9">AI-2E family transporter</fullName>
    </submittedName>
</protein>
<evidence type="ECO:0000256" key="7">
    <source>
        <dbReference type="ARBA" id="ARBA00023136"/>
    </source>
</evidence>
<feature type="transmembrane region" description="Helical" evidence="8">
    <location>
        <begin position="303"/>
        <end position="330"/>
    </location>
</feature>
<feature type="transmembrane region" description="Helical" evidence="8">
    <location>
        <begin position="214"/>
        <end position="233"/>
    </location>
</feature>
<evidence type="ECO:0000256" key="6">
    <source>
        <dbReference type="ARBA" id="ARBA00022989"/>
    </source>
</evidence>
<comment type="caution">
    <text evidence="9">The sequence shown here is derived from an EMBL/GenBank/DDBJ whole genome shotgun (WGS) entry which is preliminary data.</text>
</comment>
<feature type="transmembrane region" description="Helical" evidence="8">
    <location>
        <begin position="61"/>
        <end position="82"/>
    </location>
</feature>
<keyword evidence="3" id="KW-0813">Transport</keyword>
<comment type="subcellular location">
    <subcellularLocation>
        <location evidence="1">Cell membrane</location>
        <topology evidence="1">Multi-pass membrane protein</topology>
    </subcellularLocation>
</comment>
<evidence type="ECO:0000313" key="9">
    <source>
        <dbReference type="EMBL" id="MBO3117459.1"/>
    </source>
</evidence>
<feature type="transmembrane region" description="Helical" evidence="8">
    <location>
        <begin position="273"/>
        <end position="291"/>
    </location>
</feature>
<gene>
    <name evidence="9" type="ORF">J4050_11915</name>
</gene>
<evidence type="ECO:0000256" key="8">
    <source>
        <dbReference type="SAM" id="Phobius"/>
    </source>
</evidence>
<feature type="transmembrane region" description="Helical" evidence="8">
    <location>
        <begin position="239"/>
        <end position="266"/>
    </location>
</feature>
<proteinExistence type="inferred from homology"/>
<accession>A0ABS3T5B7</accession>
<keyword evidence="5 8" id="KW-0812">Transmembrane</keyword>
<dbReference type="Pfam" id="PF01594">
    <property type="entry name" value="AI-2E_transport"/>
    <property type="match status" value="1"/>
</dbReference>
<dbReference type="InterPro" id="IPR002549">
    <property type="entry name" value="AI-2E-like"/>
</dbReference>
<keyword evidence="10" id="KW-1185">Reference proteome</keyword>
<dbReference type="Proteomes" id="UP000676776">
    <property type="component" value="Unassembled WGS sequence"/>
</dbReference>
<evidence type="ECO:0000256" key="5">
    <source>
        <dbReference type="ARBA" id="ARBA00022692"/>
    </source>
</evidence>
<dbReference type="PANTHER" id="PTHR21716:SF67">
    <property type="entry name" value="TRANSPORT PROTEIN YDIK-RELATED"/>
    <property type="match status" value="1"/>
</dbReference>
<keyword evidence="6 8" id="KW-1133">Transmembrane helix</keyword>
<feature type="transmembrane region" description="Helical" evidence="8">
    <location>
        <begin position="155"/>
        <end position="175"/>
    </location>
</feature>
<name>A0ABS3T5B7_9FLAO</name>
<keyword evidence="7 8" id="KW-0472">Membrane</keyword>
<evidence type="ECO:0000256" key="2">
    <source>
        <dbReference type="ARBA" id="ARBA00009773"/>
    </source>
</evidence>
<comment type="similarity">
    <text evidence="2">Belongs to the autoinducer-2 exporter (AI-2E) (TC 2.A.86) family.</text>
</comment>
<sequence>MKPNNLNITSVIRLILLLGLIAWTFFILKPFILIFIWAIILAVALFPIFESWSSRFRNKKLGVILFTSLIALILFTPAYILIKEISVSGKSIVKQIKSDEHLIPNPSEDVKSWPLIGDKMYNEWSALSSNAKAYALEHKDIFIDKGTGLLSRLTGFFGTLFVFVASFLISVVLMYKAEFGYKTGQLLFGKLFGLQSDEIIHMCRDTIRSVVKGILLVAVIQTVLALIGFKLIGLPAAGFFAFLILVAAIMQIPALLVMIPAILLAFSTSDTTPAIIFTVYAIAVALSDNFLKPILLGKGLQTPMIIILVGTLGGMLLHGIIGLFVGAVVLSVAHRLYMFWVNSDGSTLKK</sequence>
<evidence type="ECO:0000256" key="3">
    <source>
        <dbReference type="ARBA" id="ARBA00022448"/>
    </source>
</evidence>
<dbReference type="PANTHER" id="PTHR21716">
    <property type="entry name" value="TRANSMEMBRANE PROTEIN"/>
    <property type="match status" value="1"/>
</dbReference>
<evidence type="ECO:0000313" key="10">
    <source>
        <dbReference type="Proteomes" id="UP000676776"/>
    </source>
</evidence>
<reference evidence="9 10" key="1">
    <citation type="submission" date="2021-03" db="EMBL/GenBank/DDBJ databases">
        <title>Winogradskyella sp. nov., isolated from costal sediment.</title>
        <authorList>
            <person name="Gao C."/>
        </authorList>
    </citation>
    <scope>NUCLEOTIDE SEQUENCE [LARGE SCALE GENOMIC DNA]</scope>
    <source>
        <strain evidence="9 10">DF17</strain>
    </source>
</reference>
<feature type="transmembrane region" description="Helical" evidence="8">
    <location>
        <begin position="31"/>
        <end position="49"/>
    </location>
</feature>
<feature type="transmembrane region" description="Helical" evidence="8">
    <location>
        <begin position="7"/>
        <end position="25"/>
    </location>
</feature>
<dbReference type="EMBL" id="JAGEVF010000009">
    <property type="protein sequence ID" value="MBO3117459.1"/>
    <property type="molecule type" value="Genomic_DNA"/>
</dbReference>
<organism evidence="9 10">
    <name type="scientific">Winogradskyella pelagia</name>
    <dbReference type="NCBI Taxonomy" id="2819984"/>
    <lineage>
        <taxon>Bacteria</taxon>
        <taxon>Pseudomonadati</taxon>
        <taxon>Bacteroidota</taxon>
        <taxon>Flavobacteriia</taxon>
        <taxon>Flavobacteriales</taxon>
        <taxon>Flavobacteriaceae</taxon>
        <taxon>Winogradskyella</taxon>
    </lineage>
</organism>
<evidence type="ECO:0000256" key="1">
    <source>
        <dbReference type="ARBA" id="ARBA00004651"/>
    </source>
</evidence>
<keyword evidence="4" id="KW-1003">Cell membrane</keyword>